<name>A0ABV8KV81_9ACTN</name>
<evidence type="ECO:0000313" key="3">
    <source>
        <dbReference type="EMBL" id="MFC4110100.1"/>
    </source>
</evidence>
<keyword evidence="4" id="KW-1185">Reference proteome</keyword>
<sequence length="67" mass="7036">MDTDGTARVTWRKSTRSNGSGDCVEVADLAGTIGVRDSKNPEAGVLAFRPAPWSAFLAAVKADRLTA</sequence>
<protein>
    <submittedName>
        <fullName evidence="3">DUF397 domain-containing protein</fullName>
    </submittedName>
</protein>
<evidence type="ECO:0000313" key="4">
    <source>
        <dbReference type="Proteomes" id="UP001595868"/>
    </source>
</evidence>
<gene>
    <name evidence="3" type="ORF">ACFOX0_29790</name>
</gene>
<accession>A0ABV8KV81</accession>
<dbReference type="EMBL" id="JBHSBN010000033">
    <property type="protein sequence ID" value="MFC4110100.1"/>
    <property type="molecule type" value="Genomic_DNA"/>
</dbReference>
<organism evidence="3 4">
    <name type="scientific">Micromonospora zhanjiangensis</name>
    <dbReference type="NCBI Taxonomy" id="1522057"/>
    <lineage>
        <taxon>Bacteria</taxon>
        <taxon>Bacillati</taxon>
        <taxon>Actinomycetota</taxon>
        <taxon>Actinomycetes</taxon>
        <taxon>Micromonosporales</taxon>
        <taxon>Micromonosporaceae</taxon>
        <taxon>Micromonospora</taxon>
    </lineage>
</organism>
<feature type="region of interest" description="Disordered" evidence="1">
    <location>
        <begin position="1"/>
        <end position="20"/>
    </location>
</feature>
<evidence type="ECO:0000256" key="1">
    <source>
        <dbReference type="SAM" id="MobiDB-lite"/>
    </source>
</evidence>
<proteinExistence type="predicted"/>
<dbReference type="Proteomes" id="UP001595868">
    <property type="component" value="Unassembled WGS sequence"/>
</dbReference>
<comment type="caution">
    <text evidence="3">The sequence shown here is derived from an EMBL/GenBank/DDBJ whole genome shotgun (WGS) entry which is preliminary data.</text>
</comment>
<evidence type="ECO:0000259" key="2">
    <source>
        <dbReference type="Pfam" id="PF04149"/>
    </source>
</evidence>
<reference evidence="4" key="1">
    <citation type="journal article" date="2019" name="Int. J. Syst. Evol. Microbiol.">
        <title>The Global Catalogue of Microorganisms (GCM) 10K type strain sequencing project: providing services to taxonomists for standard genome sequencing and annotation.</title>
        <authorList>
            <consortium name="The Broad Institute Genomics Platform"/>
            <consortium name="The Broad Institute Genome Sequencing Center for Infectious Disease"/>
            <person name="Wu L."/>
            <person name="Ma J."/>
        </authorList>
    </citation>
    <scope>NUCLEOTIDE SEQUENCE [LARGE SCALE GENOMIC DNA]</scope>
    <source>
        <strain evidence="4">2902at01</strain>
    </source>
</reference>
<feature type="domain" description="DUF397" evidence="2">
    <location>
        <begin position="10"/>
        <end position="61"/>
    </location>
</feature>
<dbReference type="Pfam" id="PF04149">
    <property type="entry name" value="DUF397"/>
    <property type="match status" value="1"/>
</dbReference>
<dbReference type="RefSeq" id="WP_377552241.1">
    <property type="nucleotide sequence ID" value="NZ_JBHSBN010000033.1"/>
</dbReference>
<dbReference type="InterPro" id="IPR007278">
    <property type="entry name" value="DUF397"/>
</dbReference>